<protein>
    <submittedName>
        <fullName evidence="1">Uncharacterized protein</fullName>
    </submittedName>
</protein>
<proteinExistence type="predicted"/>
<keyword evidence="2" id="KW-1185">Reference proteome</keyword>
<gene>
    <name evidence="1" type="ORF">Mgra_00010023</name>
</gene>
<evidence type="ECO:0000313" key="2">
    <source>
        <dbReference type="Proteomes" id="UP000605970"/>
    </source>
</evidence>
<comment type="caution">
    <text evidence="1">The sequence shown here is derived from an EMBL/GenBank/DDBJ whole genome shotgun (WGS) entry which is preliminary data.</text>
</comment>
<dbReference type="EMBL" id="JABEBT010000209">
    <property type="protein sequence ID" value="KAF7624694.1"/>
    <property type="molecule type" value="Genomic_DNA"/>
</dbReference>
<accession>A0A8S9Z7W9</accession>
<reference evidence="1" key="1">
    <citation type="journal article" date="2020" name="Ecol. Evol.">
        <title>Genome structure and content of the rice root-knot nematode (Meloidogyne graminicola).</title>
        <authorList>
            <person name="Phan N.T."/>
            <person name="Danchin E.G.J."/>
            <person name="Klopp C."/>
            <person name="Perfus-Barbeoch L."/>
            <person name="Kozlowski D.K."/>
            <person name="Koutsovoulos G.D."/>
            <person name="Lopez-Roques C."/>
            <person name="Bouchez O."/>
            <person name="Zahm M."/>
            <person name="Besnard G."/>
            <person name="Bellafiore S."/>
        </authorList>
    </citation>
    <scope>NUCLEOTIDE SEQUENCE</scope>
    <source>
        <strain evidence="1">VN-18</strain>
    </source>
</reference>
<sequence length="23" mass="2787">MFLNVLIMTNYFLFNKLIIILIV</sequence>
<name>A0A8S9Z7W9_9BILA</name>
<organism evidence="1 2">
    <name type="scientific">Meloidogyne graminicola</name>
    <dbReference type="NCBI Taxonomy" id="189291"/>
    <lineage>
        <taxon>Eukaryota</taxon>
        <taxon>Metazoa</taxon>
        <taxon>Ecdysozoa</taxon>
        <taxon>Nematoda</taxon>
        <taxon>Chromadorea</taxon>
        <taxon>Rhabditida</taxon>
        <taxon>Tylenchina</taxon>
        <taxon>Tylenchomorpha</taxon>
        <taxon>Tylenchoidea</taxon>
        <taxon>Meloidogynidae</taxon>
        <taxon>Meloidogyninae</taxon>
        <taxon>Meloidogyne</taxon>
    </lineage>
</organism>
<dbReference type="Proteomes" id="UP000605970">
    <property type="component" value="Unassembled WGS sequence"/>
</dbReference>
<dbReference type="AlphaFoldDB" id="A0A8S9Z7W9"/>
<evidence type="ECO:0000313" key="1">
    <source>
        <dbReference type="EMBL" id="KAF7624694.1"/>
    </source>
</evidence>